<protein>
    <recommendedName>
        <fullName evidence="3">TOMM leader peptide-binding protein</fullName>
    </recommendedName>
</protein>
<dbReference type="RefSeq" id="WP_203745918.1">
    <property type="nucleotide sequence ID" value="NZ_BONF01000014.1"/>
</dbReference>
<comment type="caution">
    <text evidence="1">The sequence shown here is derived from an EMBL/GenBank/DDBJ whole genome shotgun (WGS) entry which is preliminary data.</text>
</comment>
<dbReference type="AlphaFoldDB" id="A0A8J3NHJ4"/>
<sequence>MAAAVRLRETAVAAVGEFGRAVQARLLAGGATALDADRPEPGPARALVLVSWRPEPDRAQRFDELARRAGIGWLPVVLDHPLLVAGPWLAPAGPCYDCYLFRREQHDPKSRHRADLLAAYRADDTLGVYGHLPHHVRMAEGLVRLLLQNPRPGMTTMADLATMTVNRADLIARHGCPRCRAADTWGGDAGLAAILAATAGRLPEGAAR</sequence>
<keyword evidence="2" id="KW-1185">Reference proteome</keyword>
<organism evidence="1 2">
    <name type="scientific">Catellatospora bangladeshensis</name>
    <dbReference type="NCBI Taxonomy" id="310355"/>
    <lineage>
        <taxon>Bacteria</taxon>
        <taxon>Bacillati</taxon>
        <taxon>Actinomycetota</taxon>
        <taxon>Actinomycetes</taxon>
        <taxon>Micromonosporales</taxon>
        <taxon>Micromonosporaceae</taxon>
        <taxon>Catellatospora</taxon>
    </lineage>
</organism>
<gene>
    <name evidence="1" type="ORF">Cba03nite_28240</name>
</gene>
<dbReference type="Proteomes" id="UP000601223">
    <property type="component" value="Unassembled WGS sequence"/>
</dbReference>
<dbReference type="EMBL" id="BONF01000014">
    <property type="protein sequence ID" value="GIF81475.1"/>
    <property type="molecule type" value="Genomic_DNA"/>
</dbReference>
<evidence type="ECO:0000313" key="1">
    <source>
        <dbReference type="EMBL" id="GIF81475.1"/>
    </source>
</evidence>
<dbReference type="NCBIfam" id="TIGR03882">
    <property type="entry name" value="cyclo_dehyd_2"/>
    <property type="match status" value="1"/>
</dbReference>
<evidence type="ECO:0000313" key="2">
    <source>
        <dbReference type="Proteomes" id="UP000601223"/>
    </source>
</evidence>
<evidence type="ECO:0008006" key="3">
    <source>
        <dbReference type="Google" id="ProtNLM"/>
    </source>
</evidence>
<accession>A0A8J3NHJ4</accession>
<proteinExistence type="predicted"/>
<dbReference type="InterPro" id="IPR022291">
    <property type="entry name" value="Bacteriocin_synth_cyclodeHase"/>
</dbReference>
<name>A0A8J3NHJ4_9ACTN</name>
<reference evidence="1 2" key="1">
    <citation type="submission" date="2021-01" db="EMBL/GenBank/DDBJ databases">
        <title>Whole genome shotgun sequence of Catellatospora bangladeshensis NBRC 107357.</title>
        <authorList>
            <person name="Komaki H."/>
            <person name="Tamura T."/>
        </authorList>
    </citation>
    <scope>NUCLEOTIDE SEQUENCE [LARGE SCALE GENOMIC DNA]</scope>
    <source>
        <strain evidence="1 2">NBRC 107357</strain>
    </source>
</reference>
<dbReference type="Gene3D" id="3.40.50.720">
    <property type="entry name" value="NAD(P)-binding Rossmann-like Domain"/>
    <property type="match status" value="1"/>
</dbReference>